<dbReference type="EMBL" id="CM000146">
    <property type="protein sequence ID" value="EEE69449.1"/>
    <property type="molecule type" value="Genomic_DNA"/>
</dbReference>
<dbReference type="AlphaFoldDB" id="B9G2V2"/>
<evidence type="ECO:0000256" key="5">
    <source>
        <dbReference type="ARBA" id="ARBA00023043"/>
    </source>
</evidence>
<keyword evidence="5" id="KW-0040">ANK repeat</keyword>
<sequence>MSRANSRQTKAQSCEGLNAEGIAGGPAWGELAEAPWRAQGDGGGLAETAAGRGEETRRLELGRSPLSVLLEKCKNVEVNVQQEDQQRSIPLLLYLTSQSDKNGSTPLHFAASLKTSIEGFTSRLCEHFRPKQSPTTLLLGLNESAIYQPDNRGSYPILVAASNGILKVVITLLKRYPDCATLRDIQGRTFFHVAVEKKRRNIVAYNPRYMISQLLALSGGTVGYSRQDHFFEKYSKKRDEVIDSNDMTSAAQVLGISSALIATVTFAAAFTLPGGYRADDHTDGGTPTLAGSYPFDAFIISNSLAFICSLLATVSLLYSGIQSRDISIRRRYYAFSMLLMQSSTTSFTVAFAMGMYLVLAPVTLNAAVSVCIIAFVSLLPGNMEIGVSLAIANTLRIRLGIWAAMSQARPVLLFTWKRVWSCIIIFGLPGLMKIHRTKMA</sequence>
<feature type="transmembrane region" description="Helical" evidence="8">
    <location>
        <begin position="332"/>
        <end position="352"/>
    </location>
</feature>
<gene>
    <name evidence="10" type="ORF">OsJ_28849</name>
</gene>
<evidence type="ECO:0000256" key="8">
    <source>
        <dbReference type="SAM" id="Phobius"/>
    </source>
</evidence>
<accession>B9G2V2</accession>
<protein>
    <recommendedName>
        <fullName evidence="9">PGG domain-containing protein</fullName>
    </recommendedName>
</protein>
<dbReference type="Proteomes" id="UP000007752">
    <property type="component" value="Chromosome 9"/>
</dbReference>
<dbReference type="SUPFAM" id="SSF48403">
    <property type="entry name" value="Ankyrin repeat"/>
    <property type="match status" value="1"/>
</dbReference>
<dbReference type="Gene3D" id="1.25.40.20">
    <property type="entry name" value="Ankyrin repeat-containing domain"/>
    <property type="match status" value="1"/>
</dbReference>
<feature type="region of interest" description="Disordered" evidence="7">
    <location>
        <begin position="36"/>
        <end position="58"/>
    </location>
</feature>
<dbReference type="GO" id="GO:0016020">
    <property type="term" value="C:membrane"/>
    <property type="evidence" value="ECO:0007669"/>
    <property type="project" value="UniProtKB-SubCell"/>
</dbReference>
<evidence type="ECO:0000256" key="4">
    <source>
        <dbReference type="ARBA" id="ARBA00022989"/>
    </source>
</evidence>
<feature type="domain" description="PGG" evidence="9">
    <location>
        <begin position="246"/>
        <end position="358"/>
    </location>
</feature>
<keyword evidence="2 8" id="KW-0812">Transmembrane</keyword>
<feature type="transmembrane region" description="Helical" evidence="8">
    <location>
        <begin position="297"/>
        <end position="320"/>
    </location>
</feature>
<name>B9G2V2_ORYSJ</name>
<evidence type="ECO:0000256" key="6">
    <source>
        <dbReference type="ARBA" id="ARBA00023136"/>
    </source>
</evidence>
<evidence type="ECO:0000259" key="9">
    <source>
        <dbReference type="Pfam" id="PF13962"/>
    </source>
</evidence>
<evidence type="ECO:0000256" key="3">
    <source>
        <dbReference type="ARBA" id="ARBA00022737"/>
    </source>
</evidence>
<dbReference type="InterPro" id="IPR036770">
    <property type="entry name" value="Ankyrin_rpt-contain_sf"/>
</dbReference>
<dbReference type="PANTHER" id="PTHR24186">
    <property type="entry name" value="PROTEIN PHOSPHATASE 1 REGULATORY SUBUNIT"/>
    <property type="match status" value="1"/>
</dbReference>
<proteinExistence type="predicted"/>
<dbReference type="InterPro" id="IPR026961">
    <property type="entry name" value="PGG_dom"/>
</dbReference>
<dbReference type="Pfam" id="PF13962">
    <property type="entry name" value="PGG"/>
    <property type="match status" value="1"/>
</dbReference>
<evidence type="ECO:0000256" key="7">
    <source>
        <dbReference type="SAM" id="MobiDB-lite"/>
    </source>
</evidence>
<organism evidence="10">
    <name type="scientific">Oryza sativa subsp. japonica</name>
    <name type="common">Rice</name>
    <dbReference type="NCBI Taxonomy" id="39947"/>
    <lineage>
        <taxon>Eukaryota</taxon>
        <taxon>Viridiplantae</taxon>
        <taxon>Streptophyta</taxon>
        <taxon>Embryophyta</taxon>
        <taxon>Tracheophyta</taxon>
        <taxon>Spermatophyta</taxon>
        <taxon>Magnoliopsida</taxon>
        <taxon>Liliopsida</taxon>
        <taxon>Poales</taxon>
        <taxon>Poaceae</taxon>
        <taxon>BOP clade</taxon>
        <taxon>Oryzoideae</taxon>
        <taxon>Oryzeae</taxon>
        <taxon>Oryzinae</taxon>
        <taxon>Oryza</taxon>
        <taxon>Oryza sativa</taxon>
    </lineage>
</organism>
<keyword evidence="6 8" id="KW-0472">Membrane</keyword>
<evidence type="ECO:0000256" key="2">
    <source>
        <dbReference type="ARBA" id="ARBA00022692"/>
    </source>
</evidence>
<keyword evidence="3" id="KW-0677">Repeat</keyword>
<evidence type="ECO:0000256" key="1">
    <source>
        <dbReference type="ARBA" id="ARBA00004141"/>
    </source>
</evidence>
<evidence type="ECO:0000313" key="10">
    <source>
        <dbReference type="EMBL" id="EEE69449.1"/>
    </source>
</evidence>
<keyword evidence="4 8" id="KW-1133">Transmembrane helix</keyword>
<comment type="subcellular location">
    <subcellularLocation>
        <location evidence="1">Membrane</location>
        <topology evidence="1">Multi-pass membrane protein</topology>
    </subcellularLocation>
</comment>
<feature type="transmembrane region" description="Helical" evidence="8">
    <location>
        <begin position="253"/>
        <end position="272"/>
    </location>
</feature>
<reference evidence="10" key="2">
    <citation type="submission" date="2008-12" db="EMBL/GenBank/DDBJ databases">
        <title>Improved gene annotation of the rice (Oryza sativa) genomes.</title>
        <authorList>
            <person name="Wang J."/>
            <person name="Li R."/>
            <person name="Fan W."/>
            <person name="Huang Q."/>
            <person name="Zhang J."/>
            <person name="Zhou Y."/>
            <person name="Hu Y."/>
            <person name="Zi S."/>
            <person name="Li J."/>
            <person name="Ni P."/>
            <person name="Zheng H."/>
            <person name="Zhang Y."/>
            <person name="Zhao M."/>
            <person name="Hao Q."/>
            <person name="McDermott J."/>
            <person name="Samudrala R."/>
            <person name="Kristiansen K."/>
            <person name="Wong G.K.-S."/>
        </authorList>
    </citation>
    <scope>NUCLEOTIDE SEQUENCE</scope>
</reference>
<dbReference type="PANTHER" id="PTHR24186:SF50">
    <property type="entry name" value="ANKYRIN REPEAT-CONTAINING PROTEIN ITN1-LIKE ISOFORM X1"/>
    <property type="match status" value="1"/>
</dbReference>
<feature type="transmembrane region" description="Helical" evidence="8">
    <location>
        <begin position="358"/>
        <end position="379"/>
    </location>
</feature>
<reference evidence="10" key="1">
    <citation type="journal article" date="2005" name="PLoS Biol.">
        <title>The genomes of Oryza sativa: a history of duplications.</title>
        <authorList>
            <person name="Yu J."/>
            <person name="Wang J."/>
            <person name="Lin W."/>
            <person name="Li S."/>
            <person name="Li H."/>
            <person name="Zhou J."/>
            <person name="Ni P."/>
            <person name="Dong W."/>
            <person name="Hu S."/>
            <person name="Zeng C."/>
            <person name="Zhang J."/>
            <person name="Zhang Y."/>
            <person name="Li R."/>
            <person name="Xu Z."/>
            <person name="Li S."/>
            <person name="Li X."/>
            <person name="Zheng H."/>
            <person name="Cong L."/>
            <person name="Lin L."/>
            <person name="Yin J."/>
            <person name="Geng J."/>
            <person name="Li G."/>
            <person name="Shi J."/>
            <person name="Liu J."/>
            <person name="Lv H."/>
            <person name="Li J."/>
            <person name="Wang J."/>
            <person name="Deng Y."/>
            <person name="Ran L."/>
            <person name="Shi X."/>
            <person name="Wang X."/>
            <person name="Wu Q."/>
            <person name="Li C."/>
            <person name="Ren X."/>
            <person name="Wang J."/>
            <person name="Wang X."/>
            <person name="Li D."/>
            <person name="Liu D."/>
            <person name="Zhang X."/>
            <person name="Ji Z."/>
            <person name="Zhao W."/>
            <person name="Sun Y."/>
            <person name="Zhang Z."/>
            <person name="Bao J."/>
            <person name="Han Y."/>
            <person name="Dong L."/>
            <person name="Ji J."/>
            <person name="Chen P."/>
            <person name="Wu S."/>
            <person name="Liu J."/>
            <person name="Xiao Y."/>
            <person name="Bu D."/>
            <person name="Tan J."/>
            <person name="Yang L."/>
            <person name="Ye C."/>
            <person name="Zhang J."/>
            <person name="Xu J."/>
            <person name="Zhou Y."/>
            <person name="Yu Y."/>
            <person name="Zhang B."/>
            <person name="Zhuang S."/>
            <person name="Wei H."/>
            <person name="Liu B."/>
            <person name="Lei M."/>
            <person name="Yu H."/>
            <person name="Li Y."/>
            <person name="Xu H."/>
            <person name="Wei S."/>
            <person name="He X."/>
            <person name="Fang L."/>
            <person name="Zhang Z."/>
            <person name="Zhang Y."/>
            <person name="Huang X."/>
            <person name="Su Z."/>
            <person name="Tong W."/>
            <person name="Li J."/>
            <person name="Tong Z."/>
            <person name="Li S."/>
            <person name="Ye J."/>
            <person name="Wang L."/>
            <person name="Fang L."/>
            <person name="Lei T."/>
            <person name="Chen C."/>
            <person name="Chen H."/>
            <person name="Xu Z."/>
            <person name="Li H."/>
            <person name="Huang H."/>
            <person name="Zhang F."/>
            <person name="Xu H."/>
            <person name="Li N."/>
            <person name="Zhao C."/>
            <person name="Li S."/>
            <person name="Dong L."/>
            <person name="Huang Y."/>
            <person name="Li L."/>
            <person name="Xi Y."/>
            <person name="Qi Q."/>
            <person name="Li W."/>
            <person name="Zhang B."/>
            <person name="Hu W."/>
            <person name="Zhang Y."/>
            <person name="Tian X."/>
            <person name="Jiao Y."/>
            <person name="Liang X."/>
            <person name="Jin J."/>
            <person name="Gao L."/>
            <person name="Zheng W."/>
            <person name="Hao B."/>
            <person name="Liu S."/>
            <person name="Wang W."/>
            <person name="Yuan L."/>
            <person name="Cao M."/>
            <person name="McDermott J."/>
            <person name="Samudrala R."/>
            <person name="Wang J."/>
            <person name="Wong G.K."/>
            <person name="Yang H."/>
        </authorList>
    </citation>
    <scope>NUCLEOTIDE SEQUENCE [LARGE SCALE GENOMIC DNA]</scope>
</reference>